<dbReference type="PANTHER" id="PTHR10943">
    <property type="entry name" value="26S PROTEASOME NON-ATPASE REGULATORY SUBUNIT"/>
    <property type="match status" value="1"/>
</dbReference>
<evidence type="ECO:0000256" key="1">
    <source>
        <dbReference type="ARBA" id="ARBA00022737"/>
    </source>
</evidence>
<keyword evidence="1" id="KW-0677">Repeat</keyword>
<evidence type="ECO:0000313" key="4">
    <source>
        <dbReference type="Proteomes" id="UP001151532"/>
    </source>
</evidence>
<reference evidence="3" key="2">
    <citation type="journal article" date="2023" name="Int. J. Mol. Sci.">
        <title>De Novo Assembly and Annotation of 11 Diverse Shrub Willow (Salix) Genomes Reveals Novel Gene Organization in Sex-Linked Regions.</title>
        <authorList>
            <person name="Hyden B."/>
            <person name="Feng K."/>
            <person name="Yates T.B."/>
            <person name="Jawdy S."/>
            <person name="Cereghino C."/>
            <person name="Smart L.B."/>
            <person name="Muchero W."/>
        </authorList>
    </citation>
    <scope>NUCLEOTIDE SEQUENCE</scope>
    <source>
        <tissue evidence="3">Shoot tip</tissue>
    </source>
</reference>
<protein>
    <submittedName>
        <fullName evidence="3">26S PROTEASOME NON-ATPASE REGULATORY SUBUNIT 1-like protein</fullName>
    </submittedName>
</protein>
<dbReference type="InterPro" id="IPR048570">
    <property type="entry name" value="PSMD1_RPN2_N"/>
</dbReference>
<comment type="caution">
    <text evidence="3">The sequence shown here is derived from an EMBL/GenBank/DDBJ whole genome shotgun (WGS) entry which is preliminary data.</text>
</comment>
<sequence length="104" mass="11768">MPETMVSSAGGLLAMLNESHPLLKQHALYNLNNLVDRFWPEISTSVPIIESLYEDDEFDLHQRQLAALLVSKVLAFFFLCSFSISQSLPCILQRKKSKNEENGV</sequence>
<evidence type="ECO:0000313" key="3">
    <source>
        <dbReference type="EMBL" id="KAJ6734477.1"/>
    </source>
</evidence>
<dbReference type="AlphaFoldDB" id="A0A9Q0UQT5"/>
<dbReference type="EMBL" id="JAPFFK010000011">
    <property type="protein sequence ID" value="KAJ6734477.1"/>
    <property type="molecule type" value="Genomic_DNA"/>
</dbReference>
<feature type="domain" description="26S proteasome non-ATPase regulatory subunit 1/RPN2 N-terminal" evidence="2">
    <location>
        <begin position="8"/>
        <end position="82"/>
    </location>
</feature>
<dbReference type="Pfam" id="PF21505">
    <property type="entry name" value="RPN2_N"/>
    <property type="match status" value="1"/>
</dbReference>
<dbReference type="GO" id="GO:0034515">
    <property type="term" value="C:proteasome storage granule"/>
    <property type="evidence" value="ECO:0007669"/>
    <property type="project" value="TreeGrafter"/>
</dbReference>
<dbReference type="OrthoDB" id="1669119at2759"/>
<reference evidence="3" key="1">
    <citation type="submission" date="2022-11" db="EMBL/GenBank/DDBJ databases">
        <authorList>
            <person name="Hyden B.L."/>
            <person name="Feng K."/>
            <person name="Yates T."/>
            <person name="Jawdy S."/>
            <person name="Smart L.B."/>
            <person name="Muchero W."/>
        </authorList>
    </citation>
    <scope>NUCLEOTIDE SEQUENCE</scope>
    <source>
        <tissue evidence="3">Shoot tip</tissue>
    </source>
</reference>
<name>A0A9Q0UQT5_SALPP</name>
<evidence type="ECO:0000259" key="2">
    <source>
        <dbReference type="Pfam" id="PF21505"/>
    </source>
</evidence>
<keyword evidence="4" id="KW-1185">Reference proteome</keyword>
<accession>A0A9Q0UQT5</accession>
<keyword evidence="3" id="KW-0647">Proteasome</keyword>
<organism evidence="3 4">
    <name type="scientific">Salix purpurea</name>
    <name type="common">Purple osier willow</name>
    <dbReference type="NCBI Taxonomy" id="77065"/>
    <lineage>
        <taxon>Eukaryota</taxon>
        <taxon>Viridiplantae</taxon>
        <taxon>Streptophyta</taxon>
        <taxon>Embryophyta</taxon>
        <taxon>Tracheophyta</taxon>
        <taxon>Spermatophyta</taxon>
        <taxon>Magnoliopsida</taxon>
        <taxon>eudicotyledons</taxon>
        <taxon>Gunneridae</taxon>
        <taxon>Pentapetalae</taxon>
        <taxon>rosids</taxon>
        <taxon>fabids</taxon>
        <taxon>Malpighiales</taxon>
        <taxon>Salicaceae</taxon>
        <taxon>Saliceae</taxon>
        <taxon>Salix</taxon>
    </lineage>
</organism>
<dbReference type="GO" id="GO:0043161">
    <property type="term" value="P:proteasome-mediated ubiquitin-dependent protein catabolic process"/>
    <property type="evidence" value="ECO:0007669"/>
    <property type="project" value="TreeGrafter"/>
</dbReference>
<proteinExistence type="predicted"/>
<gene>
    <name evidence="3" type="ORF">OIU79_001692</name>
</gene>
<dbReference type="GO" id="GO:0008540">
    <property type="term" value="C:proteasome regulatory particle, base subcomplex"/>
    <property type="evidence" value="ECO:0007669"/>
    <property type="project" value="TreeGrafter"/>
</dbReference>
<dbReference type="GO" id="GO:0005634">
    <property type="term" value="C:nucleus"/>
    <property type="evidence" value="ECO:0007669"/>
    <property type="project" value="TreeGrafter"/>
</dbReference>
<dbReference type="PANTHER" id="PTHR10943:SF2">
    <property type="entry name" value="26S PROTEASOME NON-ATPASE REGULATORY SUBUNIT 1"/>
    <property type="match status" value="1"/>
</dbReference>
<dbReference type="Proteomes" id="UP001151532">
    <property type="component" value="Chromosome 17"/>
</dbReference>